<accession>A0A813IPE4</accession>
<comment type="caution">
    <text evidence="2">The sequence shown here is derived from an EMBL/GenBank/DDBJ whole genome shotgun (WGS) entry which is preliminary data.</text>
</comment>
<protein>
    <submittedName>
        <fullName evidence="2">Uncharacterized protein</fullName>
    </submittedName>
</protein>
<feature type="compositionally biased region" description="Low complexity" evidence="1">
    <location>
        <begin position="66"/>
        <end position="78"/>
    </location>
</feature>
<dbReference type="EMBL" id="CAJNNW010011654">
    <property type="protein sequence ID" value="CAE8653386.1"/>
    <property type="molecule type" value="Genomic_DNA"/>
</dbReference>
<organism evidence="2 3">
    <name type="scientific">Polarella glacialis</name>
    <name type="common">Dinoflagellate</name>
    <dbReference type="NCBI Taxonomy" id="89957"/>
    <lineage>
        <taxon>Eukaryota</taxon>
        <taxon>Sar</taxon>
        <taxon>Alveolata</taxon>
        <taxon>Dinophyceae</taxon>
        <taxon>Suessiales</taxon>
        <taxon>Suessiaceae</taxon>
        <taxon>Polarella</taxon>
    </lineage>
</organism>
<dbReference type="AlphaFoldDB" id="A0A813IPE4"/>
<reference evidence="2" key="1">
    <citation type="submission" date="2021-02" db="EMBL/GenBank/DDBJ databases">
        <authorList>
            <person name="Dougan E. K."/>
            <person name="Rhodes N."/>
            <person name="Thang M."/>
            <person name="Chan C."/>
        </authorList>
    </citation>
    <scope>NUCLEOTIDE SEQUENCE</scope>
</reference>
<feature type="region of interest" description="Disordered" evidence="1">
    <location>
        <begin position="50"/>
        <end position="84"/>
    </location>
</feature>
<gene>
    <name evidence="2" type="ORF">PGLA2088_LOCUS10369</name>
</gene>
<proteinExistence type="predicted"/>
<sequence length="99" mass="10986">MPGRLVVLFPLEKRDNNNINNNNNRGRSIGVCFVEGRTCRAVLPRRHRLGRQGALFTSRPHGKGKGSNNNNNSNNNNDGKGKGRIASCMSLHLGSYLYH</sequence>
<dbReference type="Proteomes" id="UP000626109">
    <property type="component" value="Unassembled WGS sequence"/>
</dbReference>
<evidence type="ECO:0000313" key="2">
    <source>
        <dbReference type="EMBL" id="CAE8653386.1"/>
    </source>
</evidence>
<evidence type="ECO:0000256" key="1">
    <source>
        <dbReference type="SAM" id="MobiDB-lite"/>
    </source>
</evidence>
<evidence type="ECO:0000313" key="3">
    <source>
        <dbReference type="Proteomes" id="UP000626109"/>
    </source>
</evidence>
<name>A0A813IPE4_POLGL</name>